<dbReference type="AlphaFoldDB" id="A0A4Y8S4R8"/>
<dbReference type="RefSeq" id="WP_133236373.1">
    <property type="nucleotide sequence ID" value="NZ_SOZE01000044.1"/>
</dbReference>
<evidence type="ECO:0000313" key="2">
    <source>
        <dbReference type="EMBL" id="TFF33467.1"/>
    </source>
</evidence>
<dbReference type="OrthoDB" id="940444at2"/>
<accession>A0A4Y8S4R8</accession>
<evidence type="ECO:0000313" key="3">
    <source>
        <dbReference type="Proteomes" id="UP000297540"/>
    </source>
</evidence>
<feature type="domain" description="CD-NTase associated protein 4-like DNA endonuclease" evidence="1">
    <location>
        <begin position="24"/>
        <end position="232"/>
    </location>
</feature>
<gene>
    <name evidence="2" type="ORF">E2R66_25625</name>
</gene>
<comment type="caution">
    <text evidence="2">The sequence shown here is derived from an EMBL/GenBank/DDBJ whole genome shotgun (WGS) entry which is preliminary data.</text>
</comment>
<sequence length="371" mass="42116">MHHPSQSTTQLKSLLFAEKPRENAGARSSNRFDYQKNWAIVKLTELHSTGQDYLLAFEFHEDVAVFNSSDDPTMVDFYQVKTTDSSHWKLTDFAKTKKGKDDSILPSTLGKLHGQLENFGDAVGGLYLITNSKVQGALKNKTDCLTVTAFNLKDVCDEDLKKLTSKLNVELAGKDLTKLTDLMVFNLQQLDIKHHSEITRDKLSAFIEATLPNVKYQIGPIYKAIFDEIKTKNNVEATALSFNELKKTKSVSRADFDKYLAALENNNSMKDTAAAIEQRLNQELTDYRFVASFKLQAKTYELARMSYNDKQFQQIEHKVFNQTDNFSSLTGRINSDMESIYATLPNEVVTNLSYGKDYIKTIILFRLYGKG</sequence>
<keyword evidence="3" id="KW-1185">Reference proteome</keyword>
<dbReference type="GO" id="GO:0004518">
    <property type="term" value="F:nuclease activity"/>
    <property type="evidence" value="ECO:0007669"/>
    <property type="project" value="InterPro"/>
</dbReference>
<dbReference type="Pfam" id="PF14130">
    <property type="entry name" value="Cap4_nuclease"/>
    <property type="match status" value="1"/>
</dbReference>
<reference evidence="2 3" key="1">
    <citation type="journal article" date="2017" name="Int. J. Syst. Evol. Microbiol.">
        <title>Mucilaginibacterpsychrotolerans sp. nov., isolated from peatlands.</title>
        <authorList>
            <person name="Deng Y."/>
            <person name="Shen L."/>
            <person name="Xu B."/>
            <person name="Liu Y."/>
            <person name="Gu Z."/>
            <person name="Liu H."/>
            <person name="Zhou Y."/>
        </authorList>
    </citation>
    <scope>NUCLEOTIDE SEQUENCE [LARGE SCALE GENOMIC DNA]</scope>
    <source>
        <strain evidence="2 3">NH7-4</strain>
    </source>
</reference>
<evidence type="ECO:0000259" key="1">
    <source>
        <dbReference type="Pfam" id="PF14130"/>
    </source>
</evidence>
<name>A0A4Y8S4R8_9SPHI</name>
<dbReference type="EMBL" id="SOZE01000044">
    <property type="protein sequence ID" value="TFF33467.1"/>
    <property type="molecule type" value="Genomic_DNA"/>
</dbReference>
<dbReference type="Proteomes" id="UP000297540">
    <property type="component" value="Unassembled WGS sequence"/>
</dbReference>
<dbReference type="InterPro" id="IPR025382">
    <property type="entry name" value="Cap4-like_endonuclease_dom"/>
</dbReference>
<protein>
    <submittedName>
        <fullName evidence="2">DUF4297 domain-containing protein</fullName>
    </submittedName>
</protein>
<proteinExistence type="predicted"/>
<organism evidence="2 3">
    <name type="scientific">Mucilaginibacter psychrotolerans</name>
    <dbReference type="NCBI Taxonomy" id="1524096"/>
    <lineage>
        <taxon>Bacteria</taxon>
        <taxon>Pseudomonadati</taxon>
        <taxon>Bacteroidota</taxon>
        <taxon>Sphingobacteriia</taxon>
        <taxon>Sphingobacteriales</taxon>
        <taxon>Sphingobacteriaceae</taxon>
        <taxon>Mucilaginibacter</taxon>
    </lineage>
</organism>